<dbReference type="AlphaFoldDB" id="A0A210QBX4"/>
<proteinExistence type="predicted"/>
<sequence length="131" mass="14258">MVRKSTCPAPVSTSVRKAKWLPEMFPLGRPLAEAAFSVQKTMCSPPSATITIANSSPVVCTAATWTSLASISSVSPSVIAGAGAGSRRQREFRETGTQTEGLVRHHFRRRTKTTRDGSTTNEEVSEEEFWE</sequence>
<gene>
    <name evidence="2" type="ORF">KP79_PYT15460</name>
</gene>
<keyword evidence="3" id="KW-1185">Reference proteome</keyword>
<dbReference type="EMBL" id="NEDP02004226">
    <property type="protein sequence ID" value="OWF46237.1"/>
    <property type="molecule type" value="Genomic_DNA"/>
</dbReference>
<evidence type="ECO:0000313" key="2">
    <source>
        <dbReference type="EMBL" id="OWF46237.1"/>
    </source>
</evidence>
<organism evidence="2 3">
    <name type="scientific">Mizuhopecten yessoensis</name>
    <name type="common">Japanese scallop</name>
    <name type="synonym">Patinopecten yessoensis</name>
    <dbReference type="NCBI Taxonomy" id="6573"/>
    <lineage>
        <taxon>Eukaryota</taxon>
        <taxon>Metazoa</taxon>
        <taxon>Spiralia</taxon>
        <taxon>Lophotrochozoa</taxon>
        <taxon>Mollusca</taxon>
        <taxon>Bivalvia</taxon>
        <taxon>Autobranchia</taxon>
        <taxon>Pteriomorphia</taxon>
        <taxon>Pectinida</taxon>
        <taxon>Pectinoidea</taxon>
        <taxon>Pectinidae</taxon>
        <taxon>Mizuhopecten</taxon>
    </lineage>
</organism>
<reference evidence="2 3" key="1">
    <citation type="journal article" date="2017" name="Nat. Ecol. Evol.">
        <title>Scallop genome provides insights into evolution of bilaterian karyotype and development.</title>
        <authorList>
            <person name="Wang S."/>
            <person name="Zhang J."/>
            <person name="Jiao W."/>
            <person name="Li J."/>
            <person name="Xun X."/>
            <person name="Sun Y."/>
            <person name="Guo X."/>
            <person name="Huan P."/>
            <person name="Dong B."/>
            <person name="Zhang L."/>
            <person name="Hu X."/>
            <person name="Sun X."/>
            <person name="Wang J."/>
            <person name="Zhao C."/>
            <person name="Wang Y."/>
            <person name="Wang D."/>
            <person name="Huang X."/>
            <person name="Wang R."/>
            <person name="Lv J."/>
            <person name="Li Y."/>
            <person name="Zhang Z."/>
            <person name="Liu B."/>
            <person name="Lu W."/>
            <person name="Hui Y."/>
            <person name="Liang J."/>
            <person name="Zhou Z."/>
            <person name="Hou R."/>
            <person name="Li X."/>
            <person name="Liu Y."/>
            <person name="Li H."/>
            <person name="Ning X."/>
            <person name="Lin Y."/>
            <person name="Zhao L."/>
            <person name="Xing Q."/>
            <person name="Dou J."/>
            <person name="Li Y."/>
            <person name="Mao J."/>
            <person name="Guo H."/>
            <person name="Dou H."/>
            <person name="Li T."/>
            <person name="Mu C."/>
            <person name="Jiang W."/>
            <person name="Fu Q."/>
            <person name="Fu X."/>
            <person name="Miao Y."/>
            <person name="Liu J."/>
            <person name="Yu Q."/>
            <person name="Li R."/>
            <person name="Liao H."/>
            <person name="Li X."/>
            <person name="Kong Y."/>
            <person name="Jiang Z."/>
            <person name="Chourrout D."/>
            <person name="Li R."/>
            <person name="Bao Z."/>
        </authorList>
    </citation>
    <scope>NUCLEOTIDE SEQUENCE [LARGE SCALE GENOMIC DNA]</scope>
    <source>
        <strain evidence="2 3">PY_sf001</strain>
    </source>
</reference>
<protein>
    <submittedName>
        <fullName evidence="2">Uncharacterized protein</fullName>
    </submittedName>
</protein>
<accession>A0A210QBX4</accession>
<dbReference type="Proteomes" id="UP000242188">
    <property type="component" value="Unassembled WGS sequence"/>
</dbReference>
<comment type="caution">
    <text evidence="2">The sequence shown here is derived from an EMBL/GenBank/DDBJ whole genome shotgun (WGS) entry which is preliminary data.</text>
</comment>
<name>A0A210QBX4_MIZYE</name>
<feature type="region of interest" description="Disordered" evidence="1">
    <location>
        <begin position="79"/>
        <end position="131"/>
    </location>
</feature>
<evidence type="ECO:0000313" key="3">
    <source>
        <dbReference type="Proteomes" id="UP000242188"/>
    </source>
</evidence>
<evidence type="ECO:0000256" key="1">
    <source>
        <dbReference type="SAM" id="MobiDB-lite"/>
    </source>
</evidence>